<organism evidence="2 3">
    <name type="scientific">Lysobacter antibioticus</name>
    <dbReference type="NCBI Taxonomy" id="84531"/>
    <lineage>
        <taxon>Bacteria</taxon>
        <taxon>Pseudomonadati</taxon>
        <taxon>Pseudomonadota</taxon>
        <taxon>Gammaproteobacteria</taxon>
        <taxon>Lysobacterales</taxon>
        <taxon>Lysobacteraceae</taxon>
        <taxon>Lysobacter</taxon>
    </lineage>
</organism>
<dbReference type="KEGG" id="lab:LA76x_3574"/>
<accession>A0A0S2FDU7</accession>
<sequence length="46" mass="5523">MRKRHQGYSKAGRRDRRRPGRLRTGATRPQTRARHRPVRRRQAAFG</sequence>
<dbReference type="EMBL" id="CP011129">
    <property type="protein sequence ID" value="ALN81696.1"/>
    <property type="molecule type" value="Genomic_DNA"/>
</dbReference>
<feature type="region of interest" description="Disordered" evidence="1">
    <location>
        <begin position="1"/>
        <end position="46"/>
    </location>
</feature>
<evidence type="ECO:0000256" key="1">
    <source>
        <dbReference type="SAM" id="MobiDB-lite"/>
    </source>
</evidence>
<reference evidence="2 3" key="1">
    <citation type="journal article" date="2015" name="BMC Genomics">
        <title>Comparative genomics and metabolic profiling of the genus Lysobacter.</title>
        <authorList>
            <person name="de Bruijn I."/>
            <person name="Cheng X."/>
            <person name="de Jager V."/>
            <person name="Exposito R.G."/>
            <person name="Watrous J."/>
            <person name="Patel N."/>
            <person name="Postma J."/>
            <person name="Dorrestein P.C."/>
            <person name="Kobayashi D."/>
            <person name="Raaijmakers J.M."/>
        </authorList>
    </citation>
    <scope>NUCLEOTIDE SEQUENCE [LARGE SCALE GENOMIC DNA]</scope>
    <source>
        <strain evidence="2 3">76</strain>
    </source>
</reference>
<feature type="compositionally biased region" description="Basic residues" evidence="1">
    <location>
        <begin position="1"/>
        <end position="21"/>
    </location>
</feature>
<dbReference type="AlphaFoldDB" id="A0A0S2FDU7"/>
<gene>
    <name evidence="2" type="ORF">LA76x_3574</name>
</gene>
<keyword evidence="3" id="KW-1185">Reference proteome</keyword>
<protein>
    <submittedName>
        <fullName evidence="2">Uncharacterized protein</fullName>
    </submittedName>
</protein>
<proteinExistence type="predicted"/>
<dbReference type="Proteomes" id="UP000060787">
    <property type="component" value="Chromosome"/>
</dbReference>
<evidence type="ECO:0000313" key="3">
    <source>
        <dbReference type="Proteomes" id="UP000060787"/>
    </source>
</evidence>
<feature type="compositionally biased region" description="Basic residues" evidence="1">
    <location>
        <begin position="31"/>
        <end position="46"/>
    </location>
</feature>
<evidence type="ECO:0000313" key="2">
    <source>
        <dbReference type="EMBL" id="ALN81696.1"/>
    </source>
</evidence>
<dbReference type="STRING" id="84531.LA76x_3574"/>
<name>A0A0S2FDU7_LYSAN</name>